<dbReference type="InterPro" id="IPR009097">
    <property type="entry name" value="Cyclic_Pdiesterase"/>
</dbReference>
<reference evidence="1 2" key="1">
    <citation type="submission" date="2017-06" db="EMBL/GenBank/DDBJ databases">
        <title>Genome sequencing of cyanobaciteial culture collection at National Institute for Environmental Studies (NIES).</title>
        <authorList>
            <person name="Hirose Y."/>
            <person name="Shimura Y."/>
            <person name="Fujisawa T."/>
            <person name="Nakamura Y."/>
            <person name="Kawachi M."/>
        </authorList>
    </citation>
    <scope>NUCLEOTIDE SEQUENCE [LARGE SCALE GENOMIC DNA]</scope>
    <source>
        <strain evidence="1 2">NIES-2135</strain>
    </source>
</reference>
<dbReference type="Gene3D" id="3.90.1140.10">
    <property type="entry name" value="Cyclic phosphodiesterase"/>
    <property type="match status" value="1"/>
</dbReference>
<evidence type="ECO:0008006" key="3">
    <source>
        <dbReference type="Google" id="ProtNLM"/>
    </source>
</evidence>
<accession>A0A1Z4JH72</accession>
<proteinExistence type="predicted"/>
<evidence type="ECO:0000313" key="2">
    <source>
        <dbReference type="Proteomes" id="UP000217895"/>
    </source>
</evidence>
<name>A0A1Z4JH72_LEPBY</name>
<dbReference type="Proteomes" id="UP000217895">
    <property type="component" value="Chromosome"/>
</dbReference>
<evidence type="ECO:0000313" key="1">
    <source>
        <dbReference type="EMBL" id="BAY56114.1"/>
    </source>
</evidence>
<dbReference type="Pfam" id="PF13563">
    <property type="entry name" value="2_5_RNA_ligase2"/>
    <property type="match status" value="1"/>
</dbReference>
<dbReference type="EMBL" id="AP018203">
    <property type="protein sequence ID" value="BAY56114.1"/>
    <property type="molecule type" value="Genomic_DNA"/>
</dbReference>
<keyword evidence="2" id="KW-1185">Reference proteome</keyword>
<dbReference type="PANTHER" id="PTHR40037:SF1">
    <property type="entry name" value="PHOSPHOESTERASE SAOUHSC_00951-RELATED"/>
    <property type="match status" value="1"/>
</dbReference>
<protein>
    <recommendedName>
        <fullName evidence="3">2'-5' RNA ligase</fullName>
    </recommendedName>
</protein>
<dbReference type="SUPFAM" id="SSF55144">
    <property type="entry name" value="LigT-like"/>
    <property type="match status" value="1"/>
</dbReference>
<organism evidence="1 2">
    <name type="scientific">Leptolyngbya boryana NIES-2135</name>
    <dbReference type="NCBI Taxonomy" id="1973484"/>
    <lineage>
        <taxon>Bacteria</taxon>
        <taxon>Bacillati</taxon>
        <taxon>Cyanobacteriota</taxon>
        <taxon>Cyanophyceae</taxon>
        <taxon>Leptolyngbyales</taxon>
        <taxon>Leptolyngbyaceae</taxon>
        <taxon>Leptolyngbya group</taxon>
        <taxon>Leptolyngbya</taxon>
    </lineage>
</organism>
<sequence>MNAEHLFFIALLPPQAIQNYATEVKCHFDQYYDSRHAFNSPPHITLFPPFKWRHQRLDILTESLATFTTKHPAISITLDGFGAFPPRVIFIHVDRSDALLNLHQKLIEHLETSIELSDPRENSRPYAPHMTVAFRDLTPENFKLAWKEFKAQPLHFEFDATHLTLLKHDGQRWQIHAEFPFKVER</sequence>
<gene>
    <name evidence="1" type="ORF">NIES2135_29440</name>
</gene>
<dbReference type="AlphaFoldDB" id="A0A1Z4JH72"/>
<dbReference type="PANTHER" id="PTHR40037">
    <property type="entry name" value="PHOSPHOESTERASE YJCG-RELATED"/>
    <property type="match status" value="1"/>
</dbReference>
<dbReference type="InterPro" id="IPR050580">
    <property type="entry name" value="2H_phosphoesterase_YjcG-like"/>
</dbReference>